<evidence type="ECO:0000313" key="2">
    <source>
        <dbReference type="EMBL" id="RGP77168.1"/>
    </source>
</evidence>
<dbReference type="STRING" id="694270.A0A395SXG6"/>
<keyword evidence="3" id="KW-1185">Reference proteome</keyword>
<comment type="caution">
    <text evidence="2">The sequence shown here is derived from an EMBL/GenBank/DDBJ whole genome shotgun (WGS) entry which is preliminary data.</text>
</comment>
<dbReference type="InterPro" id="IPR010730">
    <property type="entry name" value="HET"/>
</dbReference>
<dbReference type="Proteomes" id="UP000266234">
    <property type="component" value="Unassembled WGS sequence"/>
</dbReference>
<sequence>MVSIYRNAYLTISASRARDSSQGFFGESNAREYVEFEYATGDLRGQVLAFALPLNEEVNSIETIKLQKEPLSDRGWTLQERAAASRTVIYALPQLFFECNEGFRGEDGRYVKYRFESITKLEQKTREMRRNGQINQTTQWGRVSKGRYTLLESWQRLVGFYGQRRLAYASDKLPAISGLASVFAKWLDDECIAGLWRSQLIEGLLWQGCPGKQAQQYRAPSWSWASTDGNTDAYIPRNSWSSYELLSNVLDVNVKLKGTNPYGEVTDASLKIQAPIECLNFTIENWDPTKKEKFSITHPIVTTDSGNPVGTECYFDFDYRAEHNPHEALRTVKSLKGVDIFALILLKATYIDKSVYYHALIISEVKEGGDYQRLGTIYLNEGVLGKRPENQAVDEFPITRLV</sequence>
<accession>A0A395SXG6</accession>
<protein>
    <recommendedName>
        <fullName evidence="1">Heterokaryon incompatibility domain-containing protein</fullName>
    </recommendedName>
</protein>
<dbReference type="PANTHER" id="PTHR33112:SF16">
    <property type="entry name" value="HETEROKARYON INCOMPATIBILITY DOMAIN-CONTAINING PROTEIN"/>
    <property type="match status" value="1"/>
</dbReference>
<reference evidence="2 3" key="1">
    <citation type="journal article" date="2018" name="PLoS Pathog.">
        <title>Evolution of structural diversity of trichothecenes, a family of toxins produced by plant pathogenic and entomopathogenic fungi.</title>
        <authorList>
            <person name="Proctor R.H."/>
            <person name="McCormick S.P."/>
            <person name="Kim H.S."/>
            <person name="Cardoza R.E."/>
            <person name="Stanley A.M."/>
            <person name="Lindo L."/>
            <person name="Kelly A."/>
            <person name="Brown D.W."/>
            <person name="Lee T."/>
            <person name="Vaughan M.M."/>
            <person name="Alexander N.J."/>
            <person name="Busman M."/>
            <person name="Gutierrez S."/>
        </authorList>
    </citation>
    <scope>NUCLEOTIDE SEQUENCE [LARGE SCALE GENOMIC DNA]</scope>
    <source>
        <strain evidence="2 3">NRRL 20695</strain>
    </source>
</reference>
<feature type="domain" description="Heterokaryon incompatibility" evidence="1">
    <location>
        <begin position="1"/>
        <end position="80"/>
    </location>
</feature>
<name>A0A395SXG6_9HYPO</name>
<dbReference type="Pfam" id="PF06985">
    <property type="entry name" value="HET"/>
    <property type="match status" value="1"/>
</dbReference>
<gene>
    <name evidence="2" type="ORF">FLONG3_4683</name>
</gene>
<organism evidence="2 3">
    <name type="scientific">Fusarium longipes</name>
    <dbReference type="NCBI Taxonomy" id="694270"/>
    <lineage>
        <taxon>Eukaryota</taxon>
        <taxon>Fungi</taxon>
        <taxon>Dikarya</taxon>
        <taxon>Ascomycota</taxon>
        <taxon>Pezizomycotina</taxon>
        <taxon>Sordariomycetes</taxon>
        <taxon>Hypocreomycetidae</taxon>
        <taxon>Hypocreales</taxon>
        <taxon>Nectriaceae</taxon>
        <taxon>Fusarium</taxon>
    </lineage>
</organism>
<dbReference type="EMBL" id="PXOG01000100">
    <property type="protein sequence ID" value="RGP77168.1"/>
    <property type="molecule type" value="Genomic_DNA"/>
</dbReference>
<evidence type="ECO:0000313" key="3">
    <source>
        <dbReference type="Proteomes" id="UP000266234"/>
    </source>
</evidence>
<dbReference type="OrthoDB" id="47007at2759"/>
<evidence type="ECO:0000259" key="1">
    <source>
        <dbReference type="Pfam" id="PF06985"/>
    </source>
</evidence>
<dbReference type="PANTHER" id="PTHR33112">
    <property type="entry name" value="DOMAIN PROTEIN, PUTATIVE-RELATED"/>
    <property type="match status" value="1"/>
</dbReference>
<dbReference type="AlphaFoldDB" id="A0A395SXG6"/>
<proteinExistence type="predicted"/>